<dbReference type="GO" id="GO:0008080">
    <property type="term" value="F:N-acetyltransferase activity"/>
    <property type="evidence" value="ECO:0007669"/>
    <property type="project" value="UniProtKB-ARBA"/>
</dbReference>
<dbReference type="FunFam" id="3.40.630.30:FF:000064">
    <property type="entry name" value="GNAT family acetyltransferase"/>
    <property type="match status" value="1"/>
</dbReference>
<dbReference type="PROSITE" id="PS51186">
    <property type="entry name" value="GNAT"/>
    <property type="match status" value="1"/>
</dbReference>
<dbReference type="Pfam" id="PF00583">
    <property type="entry name" value="Acetyltransf_1"/>
    <property type="match status" value="1"/>
</dbReference>
<dbReference type="EMBL" id="MU150235">
    <property type="protein sequence ID" value="KAF9467866.1"/>
    <property type="molecule type" value="Genomic_DNA"/>
</dbReference>
<evidence type="ECO:0000259" key="4">
    <source>
        <dbReference type="PROSITE" id="PS51186"/>
    </source>
</evidence>
<dbReference type="CDD" id="cd04301">
    <property type="entry name" value="NAT_SF"/>
    <property type="match status" value="1"/>
</dbReference>
<evidence type="ECO:0000256" key="1">
    <source>
        <dbReference type="ARBA" id="ARBA00008694"/>
    </source>
</evidence>
<gene>
    <name evidence="5" type="ORF">BDZ94DRAFT_912358</name>
</gene>
<keyword evidence="2" id="KW-0808">Transferase</keyword>
<dbReference type="AlphaFoldDB" id="A0A9P5YHE6"/>
<evidence type="ECO:0000313" key="6">
    <source>
        <dbReference type="Proteomes" id="UP000807353"/>
    </source>
</evidence>
<sequence length="169" mass="19252">MFQYHIRPANPGDVQVILDLIVDLATYEKEPESVKATPELLRRNLFETPYAHALVAYTGTADAPGEGIALALYFFNYSTWTGRPGMYLEDLYVKPDYRAHGIGKAIFAELGKIAQEKDCARLDWAVLKWNTPSIDFYERSLGAKPMSEWMGMRLEEQGIDNLKKFARKL</sequence>
<protein>
    <submittedName>
        <fullName evidence="5">Acyl-CoA N-acyltransferase</fullName>
    </submittedName>
</protein>
<dbReference type="PANTHER" id="PTHR10545">
    <property type="entry name" value="DIAMINE N-ACETYLTRANSFERASE"/>
    <property type="match status" value="1"/>
</dbReference>
<comment type="similarity">
    <text evidence="1">Belongs to the acetyltransferase family.</text>
</comment>
<evidence type="ECO:0000256" key="3">
    <source>
        <dbReference type="ARBA" id="ARBA00023315"/>
    </source>
</evidence>
<accession>A0A9P5YHE6</accession>
<dbReference type="InterPro" id="IPR051016">
    <property type="entry name" value="Diverse_Substrate_AcTransf"/>
</dbReference>
<proteinExistence type="inferred from homology"/>
<keyword evidence="6" id="KW-1185">Reference proteome</keyword>
<evidence type="ECO:0000256" key="2">
    <source>
        <dbReference type="ARBA" id="ARBA00022679"/>
    </source>
</evidence>
<dbReference type="OrthoDB" id="7305308at2759"/>
<organism evidence="5 6">
    <name type="scientific">Collybia nuda</name>
    <dbReference type="NCBI Taxonomy" id="64659"/>
    <lineage>
        <taxon>Eukaryota</taxon>
        <taxon>Fungi</taxon>
        <taxon>Dikarya</taxon>
        <taxon>Basidiomycota</taxon>
        <taxon>Agaricomycotina</taxon>
        <taxon>Agaricomycetes</taxon>
        <taxon>Agaricomycetidae</taxon>
        <taxon>Agaricales</taxon>
        <taxon>Tricholomatineae</taxon>
        <taxon>Clitocybaceae</taxon>
        <taxon>Collybia</taxon>
    </lineage>
</organism>
<dbReference type="Gene3D" id="3.40.630.30">
    <property type="match status" value="1"/>
</dbReference>
<dbReference type="PANTHER" id="PTHR10545:SF29">
    <property type="entry name" value="GH14572P-RELATED"/>
    <property type="match status" value="1"/>
</dbReference>
<dbReference type="InterPro" id="IPR000182">
    <property type="entry name" value="GNAT_dom"/>
</dbReference>
<name>A0A9P5YHE6_9AGAR</name>
<keyword evidence="3" id="KW-0012">Acyltransferase</keyword>
<dbReference type="InterPro" id="IPR016181">
    <property type="entry name" value="Acyl_CoA_acyltransferase"/>
</dbReference>
<feature type="domain" description="N-acetyltransferase" evidence="4">
    <location>
        <begin position="4"/>
        <end position="166"/>
    </location>
</feature>
<dbReference type="Proteomes" id="UP000807353">
    <property type="component" value="Unassembled WGS sequence"/>
</dbReference>
<reference evidence="5" key="1">
    <citation type="submission" date="2020-11" db="EMBL/GenBank/DDBJ databases">
        <authorList>
            <consortium name="DOE Joint Genome Institute"/>
            <person name="Ahrendt S."/>
            <person name="Riley R."/>
            <person name="Andreopoulos W."/>
            <person name="Labutti K."/>
            <person name="Pangilinan J."/>
            <person name="Ruiz-Duenas F.J."/>
            <person name="Barrasa J.M."/>
            <person name="Sanchez-Garcia M."/>
            <person name="Camarero S."/>
            <person name="Miyauchi S."/>
            <person name="Serrano A."/>
            <person name="Linde D."/>
            <person name="Babiker R."/>
            <person name="Drula E."/>
            <person name="Ayuso-Fernandez I."/>
            <person name="Pacheco R."/>
            <person name="Padilla G."/>
            <person name="Ferreira P."/>
            <person name="Barriuso J."/>
            <person name="Kellner H."/>
            <person name="Castanera R."/>
            <person name="Alfaro M."/>
            <person name="Ramirez L."/>
            <person name="Pisabarro A.G."/>
            <person name="Kuo A."/>
            <person name="Tritt A."/>
            <person name="Lipzen A."/>
            <person name="He G."/>
            <person name="Yan M."/>
            <person name="Ng V."/>
            <person name="Cullen D."/>
            <person name="Martin F."/>
            <person name="Rosso M.-N."/>
            <person name="Henrissat B."/>
            <person name="Hibbett D."/>
            <person name="Martinez A.T."/>
            <person name="Grigoriev I.V."/>
        </authorList>
    </citation>
    <scope>NUCLEOTIDE SEQUENCE</scope>
    <source>
        <strain evidence="5">CBS 247.69</strain>
    </source>
</reference>
<dbReference type="SUPFAM" id="SSF55729">
    <property type="entry name" value="Acyl-CoA N-acyltransferases (Nat)"/>
    <property type="match status" value="1"/>
</dbReference>
<comment type="caution">
    <text evidence="5">The sequence shown here is derived from an EMBL/GenBank/DDBJ whole genome shotgun (WGS) entry which is preliminary data.</text>
</comment>
<evidence type="ECO:0000313" key="5">
    <source>
        <dbReference type="EMBL" id="KAF9467866.1"/>
    </source>
</evidence>